<proteinExistence type="predicted"/>
<protein>
    <recommendedName>
        <fullName evidence="3">Gp5/Type VI secretion system Vgr protein OB-fold domain-containing protein</fullName>
    </recommendedName>
</protein>
<name>A0ABT4A0F3_9BACT</name>
<evidence type="ECO:0008006" key="3">
    <source>
        <dbReference type="Google" id="ProtNLM"/>
    </source>
</evidence>
<organism evidence="1 2">
    <name type="scientific">Archangium lansingense</name>
    <dbReference type="NCBI Taxonomy" id="2995310"/>
    <lineage>
        <taxon>Bacteria</taxon>
        <taxon>Pseudomonadati</taxon>
        <taxon>Myxococcota</taxon>
        <taxon>Myxococcia</taxon>
        <taxon>Myxococcales</taxon>
        <taxon>Cystobacterineae</taxon>
        <taxon>Archangiaceae</taxon>
        <taxon>Archangium</taxon>
    </lineage>
</organism>
<dbReference type="RefSeq" id="WP_267534085.1">
    <property type="nucleotide sequence ID" value="NZ_JAPNKA010000001.1"/>
</dbReference>
<dbReference type="EMBL" id="JAPNKA010000001">
    <property type="protein sequence ID" value="MCY1075136.1"/>
    <property type="molecule type" value="Genomic_DNA"/>
</dbReference>
<keyword evidence="2" id="KW-1185">Reference proteome</keyword>
<reference evidence="1 2" key="1">
    <citation type="submission" date="2022-11" db="EMBL/GenBank/DDBJ databases">
        <title>Minimal conservation of predation-associated metabolite biosynthetic gene clusters underscores biosynthetic potential of Myxococcota including descriptions for ten novel species: Archangium lansinium sp. nov., Myxococcus landrumus sp. nov., Nannocystis bai.</title>
        <authorList>
            <person name="Ahearne A."/>
            <person name="Stevens C."/>
            <person name="Phillips K."/>
        </authorList>
    </citation>
    <scope>NUCLEOTIDE SEQUENCE [LARGE SCALE GENOMIC DNA]</scope>
    <source>
        <strain evidence="1 2">MIWBW</strain>
    </source>
</reference>
<accession>A0ABT4A0F3</accession>
<evidence type="ECO:0000313" key="2">
    <source>
        <dbReference type="Proteomes" id="UP001207654"/>
    </source>
</evidence>
<evidence type="ECO:0000313" key="1">
    <source>
        <dbReference type="EMBL" id="MCY1075136.1"/>
    </source>
</evidence>
<sequence>MAFQEKLKLELVLTAGDQSFSIPGGQVKHFSVRLAPYGFTASVSFWTSLEKQDAPLFAAFRAPDLLQLRLSVARVYPMEGTPPAPLVVQGLVRTRSLAGLSHGGLDGEERAFRHYSLEFADAAQVLWRQHRPTELYTDKTMADLLTAHKAGPLQLTCDWDVLQDEHPLLCLALGEDDRRTSFYDFVLWYTHSRGGVWSYDSQKDTYLLSGKKPQGGTAATLDRREVERVDVQLPPPIRHAARVLNALAQGSTTVALEQSQAAQGISHDVLLRTPLTSVAEQRQTLEKGRLRGQQRQLQVTFRQLPTVAVHPGALVRLEGGLWSSALTGGGEDQRVLSLELEGRALREGPHDEQQSPDAGYSLEMAARLEPKSEPVPTFPAYRPPRYPIYVEGKVVSPGGQEKDRSWFLLEDEKTSISQHRVQVPLWNKTVSIPAEPGFFPGHFYFPPYKNGRVLLALYFERAELRRFLDWGDTVHMPQDGQGDQMLLGKNDTSQTALSHDYQDSKPVWNLRRVSAADKQTVRISEGTMLLKVEEEQGAQKSESTYDVTPKVEAAKGDFSMAVGGAIGDTKASYRQSVGNIQAGIDSATAETMAALASARAALGAKVAAAKGELTGALDGFADRSAQVQGAATEARAALEKLR</sequence>
<comment type="caution">
    <text evidence="1">The sequence shown here is derived from an EMBL/GenBank/DDBJ whole genome shotgun (WGS) entry which is preliminary data.</text>
</comment>
<gene>
    <name evidence="1" type="ORF">OV287_11595</name>
</gene>
<dbReference type="Proteomes" id="UP001207654">
    <property type="component" value="Unassembled WGS sequence"/>
</dbReference>